<evidence type="ECO:0000256" key="3">
    <source>
        <dbReference type="PROSITE-ProRule" id="PRU00339"/>
    </source>
</evidence>
<name>A0A0D3J018_EMIH1</name>
<evidence type="ECO:0000259" key="5">
    <source>
        <dbReference type="Pfam" id="PF00685"/>
    </source>
</evidence>
<reference evidence="7" key="1">
    <citation type="journal article" date="2013" name="Nature">
        <title>Pan genome of the phytoplankton Emiliania underpins its global distribution.</title>
        <authorList>
            <person name="Read B.A."/>
            <person name="Kegel J."/>
            <person name="Klute M.J."/>
            <person name="Kuo A."/>
            <person name="Lefebvre S.C."/>
            <person name="Maumus F."/>
            <person name="Mayer C."/>
            <person name="Miller J."/>
            <person name="Monier A."/>
            <person name="Salamov A."/>
            <person name="Young J."/>
            <person name="Aguilar M."/>
            <person name="Claverie J.M."/>
            <person name="Frickenhaus S."/>
            <person name="Gonzalez K."/>
            <person name="Herman E.K."/>
            <person name="Lin Y.C."/>
            <person name="Napier J."/>
            <person name="Ogata H."/>
            <person name="Sarno A.F."/>
            <person name="Shmutz J."/>
            <person name="Schroeder D."/>
            <person name="de Vargas C."/>
            <person name="Verret F."/>
            <person name="von Dassow P."/>
            <person name="Valentin K."/>
            <person name="Van de Peer Y."/>
            <person name="Wheeler G."/>
            <person name="Dacks J.B."/>
            <person name="Delwiche C.F."/>
            <person name="Dyhrman S.T."/>
            <person name="Glockner G."/>
            <person name="John U."/>
            <person name="Richards T."/>
            <person name="Worden A.Z."/>
            <person name="Zhang X."/>
            <person name="Grigoriev I.V."/>
            <person name="Allen A.E."/>
            <person name="Bidle K."/>
            <person name="Borodovsky M."/>
            <person name="Bowler C."/>
            <person name="Brownlee C."/>
            <person name="Cock J.M."/>
            <person name="Elias M."/>
            <person name="Gladyshev V.N."/>
            <person name="Groth M."/>
            <person name="Guda C."/>
            <person name="Hadaegh A."/>
            <person name="Iglesias-Rodriguez M.D."/>
            <person name="Jenkins J."/>
            <person name="Jones B.M."/>
            <person name="Lawson T."/>
            <person name="Leese F."/>
            <person name="Lindquist E."/>
            <person name="Lobanov A."/>
            <person name="Lomsadze A."/>
            <person name="Malik S.B."/>
            <person name="Marsh M.E."/>
            <person name="Mackinder L."/>
            <person name="Mock T."/>
            <person name="Mueller-Roeber B."/>
            <person name="Pagarete A."/>
            <person name="Parker M."/>
            <person name="Probert I."/>
            <person name="Quesneville H."/>
            <person name="Raines C."/>
            <person name="Rensing S.A."/>
            <person name="Riano-Pachon D.M."/>
            <person name="Richier S."/>
            <person name="Rokitta S."/>
            <person name="Shiraiwa Y."/>
            <person name="Soanes D.M."/>
            <person name="van der Giezen M."/>
            <person name="Wahlund T.M."/>
            <person name="Williams B."/>
            <person name="Wilson W."/>
            <person name="Wolfe G."/>
            <person name="Wurch L.L."/>
        </authorList>
    </citation>
    <scope>NUCLEOTIDE SEQUENCE</scope>
</reference>
<feature type="repeat" description="TPR" evidence="3">
    <location>
        <begin position="41"/>
        <end position="74"/>
    </location>
</feature>
<keyword evidence="3" id="KW-0802">TPR repeat</keyword>
<reference evidence="6" key="2">
    <citation type="submission" date="2024-10" db="UniProtKB">
        <authorList>
            <consortium name="EnsemblProtists"/>
        </authorList>
    </citation>
    <scope>IDENTIFICATION</scope>
</reference>
<evidence type="ECO:0000313" key="6">
    <source>
        <dbReference type="EnsemblProtists" id="EOD16853"/>
    </source>
</evidence>
<dbReference type="PROSITE" id="PS50005">
    <property type="entry name" value="TPR"/>
    <property type="match status" value="2"/>
</dbReference>
<dbReference type="Pfam" id="PF13432">
    <property type="entry name" value="TPR_16"/>
    <property type="match status" value="2"/>
</dbReference>
<organism evidence="6 7">
    <name type="scientific">Emiliania huxleyi (strain CCMP1516)</name>
    <dbReference type="NCBI Taxonomy" id="280463"/>
    <lineage>
        <taxon>Eukaryota</taxon>
        <taxon>Haptista</taxon>
        <taxon>Haptophyta</taxon>
        <taxon>Prymnesiophyceae</taxon>
        <taxon>Isochrysidales</taxon>
        <taxon>Noelaerhabdaceae</taxon>
        <taxon>Emiliania</taxon>
    </lineage>
</organism>
<dbReference type="PANTHER" id="PTHR11783">
    <property type="entry name" value="SULFOTRANSFERASE SULT"/>
    <property type="match status" value="1"/>
</dbReference>
<evidence type="ECO:0000256" key="2">
    <source>
        <dbReference type="ARBA" id="ARBA00022679"/>
    </source>
</evidence>
<dbReference type="Gene3D" id="3.40.50.300">
    <property type="entry name" value="P-loop containing nucleotide triphosphate hydrolases"/>
    <property type="match status" value="2"/>
</dbReference>
<proteinExistence type="inferred from homology"/>
<dbReference type="Proteomes" id="UP000013827">
    <property type="component" value="Unassembled WGS sequence"/>
</dbReference>
<comment type="similarity">
    <text evidence="1">Belongs to the sulfotransferase 1 family.</text>
</comment>
<evidence type="ECO:0000256" key="4">
    <source>
        <dbReference type="SAM" id="MobiDB-lite"/>
    </source>
</evidence>
<keyword evidence="7" id="KW-1185">Reference proteome</keyword>
<dbReference type="GeneID" id="17263013"/>
<dbReference type="PaxDb" id="2903-EOD16853"/>
<evidence type="ECO:0000313" key="7">
    <source>
        <dbReference type="Proteomes" id="UP000013827"/>
    </source>
</evidence>
<dbReference type="InterPro" id="IPR011990">
    <property type="entry name" value="TPR-like_helical_dom_sf"/>
</dbReference>
<feature type="region of interest" description="Disordered" evidence="4">
    <location>
        <begin position="405"/>
        <end position="430"/>
    </location>
</feature>
<dbReference type="Pfam" id="PF00685">
    <property type="entry name" value="Sulfotransfer_1"/>
    <property type="match status" value="2"/>
</dbReference>
<feature type="domain" description="Sulfotransferase" evidence="5">
    <location>
        <begin position="365"/>
        <end position="450"/>
    </location>
</feature>
<dbReference type="EnsemblProtists" id="EOD16853">
    <property type="protein sequence ID" value="EOD16853"/>
    <property type="gene ID" value="EMIHUDRAFT_102803"/>
</dbReference>
<sequence>MPPEVAQRLSEAVSLAQAGQPDAARAVCSALVERGGGSRHPQPHFVLGVLASADGNHVAAEAHYRAALSLEPSHAGALTNLGQSLLATGRVAEAVPLLRRAASFGPLEARLNLASALARAGEHSEAAEEAARAAQLSPGSATALTVLGDVALLGGDASGAAEAAARAITAAARSDAAGLAAAWALRAAALAESGDAIAALEACAQSLLLVPDQPRARALRPSLAAPALRSGDVFIATFPKSGASRAAAARLPTSELPRSRLTELRLGTTWLQQIVCCLFGEPNAHVQTRVPWVEAAVATGAFSLRQLAALPHARRAFKTHAPPEGLPVAGCLAGAPPPGVAVVVVVRDPRDVAVSLYHHSRALKAVARVAGLLGVQPDGAALDAAVRASSFEAMRQRHEATDGAASRAMRHEGEAGHFRRGSPGGWREKFTPEQSRRFDAALRERLGGSGLEEEFFPPVTTGVAR</sequence>
<protein>
    <recommendedName>
        <fullName evidence="5">Sulfotransferase domain-containing protein</fullName>
    </recommendedName>
</protein>
<dbReference type="InterPro" id="IPR019734">
    <property type="entry name" value="TPR_rpt"/>
</dbReference>
<evidence type="ECO:0000256" key="1">
    <source>
        <dbReference type="ARBA" id="ARBA00005771"/>
    </source>
</evidence>
<dbReference type="KEGG" id="ehx:EMIHUDRAFT_102803"/>
<feature type="domain" description="Sulfotransferase" evidence="5">
    <location>
        <begin position="267"/>
        <end position="364"/>
    </location>
</feature>
<dbReference type="SUPFAM" id="SSF48452">
    <property type="entry name" value="TPR-like"/>
    <property type="match status" value="1"/>
</dbReference>
<dbReference type="SMART" id="SM00028">
    <property type="entry name" value="TPR"/>
    <property type="match status" value="3"/>
</dbReference>
<dbReference type="RefSeq" id="XP_005769282.1">
    <property type="nucleotide sequence ID" value="XM_005769225.1"/>
</dbReference>
<dbReference type="eggNOG" id="KOG1584">
    <property type="taxonomic scope" value="Eukaryota"/>
</dbReference>
<dbReference type="HOGENOM" id="CLU_588550_0_0_1"/>
<accession>A0A0D3J018</accession>
<dbReference type="InterPro" id="IPR000863">
    <property type="entry name" value="Sulfotransferase_dom"/>
</dbReference>
<dbReference type="SUPFAM" id="SSF52540">
    <property type="entry name" value="P-loop containing nucleoside triphosphate hydrolases"/>
    <property type="match status" value="1"/>
</dbReference>
<dbReference type="InterPro" id="IPR027417">
    <property type="entry name" value="P-loop_NTPase"/>
</dbReference>
<dbReference type="AlphaFoldDB" id="A0A0D3J018"/>
<dbReference type="Gene3D" id="1.25.40.10">
    <property type="entry name" value="Tetratricopeptide repeat domain"/>
    <property type="match status" value="1"/>
</dbReference>
<keyword evidence="2" id="KW-0808">Transferase</keyword>
<feature type="repeat" description="TPR" evidence="3">
    <location>
        <begin position="75"/>
        <end position="108"/>
    </location>
</feature>
<dbReference type="GO" id="GO:0008146">
    <property type="term" value="F:sulfotransferase activity"/>
    <property type="evidence" value="ECO:0007669"/>
    <property type="project" value="InterPro"/>
</dbReference>
<dbReference type="eggNOG" id="KOG4626">
    <property type="taxonomic scope" value="Eukaryota"/>
</dbReference>